<dbReference type="AlphaFoldDB" id="A0A6P0CBD5"/>
<evidence type="ECO:0000313" key="1">
    <source>
        <dbReference type="EMBL" id="NEK22660.1"/>
    </source>
</evidence>
<gene>
    <name evidence="1" type="ORF">GV827_09605</name>
</gene>
<evidence type="ECO:0008006" key="3">
    <source>
        <dbReference type="Google" id="ProtNLM"/>
    </source>
</evidence>
<reference evidence="1 2" key="1">
    <citation type="submission" date="2020-01" db="EMBL/GenBank/DDBJ databases">
        <title>Sulfitobacter sediminilitoris sp. nov., isolated from a tidal flat.</title>
        <authorList>
            <person name="Park S."/>
            <person name="Yoon J.-H."/>
        </authorList>
    </citation>
    <scope>NUCLEOTIDE SEQUENCE [LARGE SCALE GENOMIC DNA]</scope>
    <source>
        <strain evidence="1 2">JBTF-M27</strain>
    </source>
</reference>
<sequence>METVTLKLPDKLLRDAARVASGQDVTIGHLVRVLLAKEVERRLNPRTPNRADEGLIAALQAVLARDMAEADNWDDLAARL</sequence>
<evidence type="ECO:0000313" key="2">
    <source>
        <dbReference type="Proteomes" id="UP000468591"/>
    </source>
</evidence>
<protein>
    <recommendedName>
        <fullName evidence="3">CopG family transcriptional regulator</fullName>
    </recommendedName>
</protein>
<dbReference type="EMBL" id="JAABNT010000005">
    <property type="protein sequence ID" value="NEK22660.1"/>
    <property type="molecule type" value="Genomic_DNA"/>
</dbReference>
<proteinExistence type="predicted"/>
<keyword evidence="2" id="KW-1185">Reference proteome</keyword>
<accession>A0A6P0CBD5</accession>
<comment type="caution">
    <text evidence="1">The sequence shown here is derived from an EMBL/GenBank/DDBJ whole genome shotgun (WGS) entry which is preliminary data.</text>
</comment>
<dbReference type="RefSeq" id="WP_164353595.1">
    <property type="nucleotide sequence ID" value="NZ_JAABNT010000005.1"/>
</dbReference>
<dbReference type="Proteomes" id="UP000468591">
    <property type="component" value="Unassembled WGS sequence"/>
</dbReference>
<name>A0A6P0CBD5_9RHOB</name>
<organism evidence="1 2">
    <name type="scientific">Sulfitobacter sediminilitoris</name>
    <dbReference type="NCBI Taxonomy" id="2698830"/>
    <lineage>
        <taxon>Bacteria</taxon>
        <taxon>Pseudomonadati</taxon>
        <taxon>Pseudomonadota</taxon>
        <taxon>Alphaproteobacteria</taxon>
        <taxon>Rhodobacterales</taxon>
        <taxon>Roseobacteraceae</taxon>
        <taxon>Sulfitobacter</taxon>
    </lineage>
</organism>